<comment type="similarity">
    <text evidence="1">Belongs to the transposase 8 family.</text>
</comment>
<dbReference type="RefSeq" id="WP_310067199.1">
    <property type="nucleotide sequence ID" value="NZ_JAVDVX010000001.1"/>
</dbReference>
<accession>A0ABU1US94</accession>
<dbReference type="Pfam" id="PF01527">
    <property type="entry name" value="HTH_Tnp_1"/>
    <property type="match status" value="1"/>
</dbReference>
<keyword evidence="3" id="KW-1185">Reference proteome</keyword>
<dbReference type="InterPro" id="IPR051839">
    <property type="entry name" value="RD_transcriptional_regulator"/>
</dbReference>
<dbReference type="PANTHER" id="PTHR33215:SF13">
    <property type="entry name" value="PROTEIN DISTAL ANTENNA"/>
    <property type="match status" value="1"/>
</dbReference>
<organism evidence="2 3">
    <name type="scientific">Cellvibrio fibrivorans</name>
    <dbReference type="NCBI Taxonomy" id="126350"/>
    <lineage>
        <taxon>Bacteria</taxon>
        <taxon>Pseudomonadati</taxon>
        <taxon>Pseudomonadota</taxon>
        <taxon>Gammaproteobacteria</taxon>
        <taxon>Cellvibrionales</taxon>
        <taxon>Cellvibrionaceae</taxon>
        <taxon>Cellvibrio</taxon>
    </lineage>
</organism>
<evidence type="ECO:0000256" key="1">
    <source>
        <dbReference type="ARBA" id="ARBA00009964"/>
    </source>
</evidence>
<gene>
    <name evidence="2" type="ORF">J2X05_000057</name>
</gene>
<sequence>MPRYTNPRKTWSYSNEFKIRAVKLSFHPDNKVKDVAEGLGIHPMMLSRWGREYRHGTLQCDGKVRIGMSRKKKSPDQKITEVAALKKEVNRLRQENDLLKKWQRYLAEQHQKGLDSSSDTKTSSE</sequence>
<name>A0ABU1US94_9GAMM</name>
<dbReference type="PANTHER" id="PTHR33215">
    <property type="entry name" value="PROTEIN DISTAL ANTENNA"/>
    <property type="match status" value="1"/>
</dbReference>
<evidence type="ECO:0000313" key="2">
    <source>
        <dbReference type="EMBL" id="MDR7088054.1"/>
    </source>
</evidence>
<dbReference type="Proteomes" id="UP001253595">
    <property type="component" value="Unassembled WGS sequence"/>
</dbReference>
<dbReference type="InterPro" id="IPR009057">
    <property type="entry name" value="Homeodomain-like_sf"/>
</dbReference>
<reference evidence="2 3" key="1">
    <citation type="submission" date="2023-07" db="EMBL/GenBank/DDBJ databases">
        <title>Sorghum-associated microbial communities from plants grown in Nebraska, USA.</title>
        <authorList>
            <person name="Schachtman D."/>
        </authorList>
    </citation>
    <scope>NUCLEOTIDE SEQUENCE [LARGE SCALE GENOMIC DNA]</scope>
    <source>
        <strain evidence="2 3">BE190</strain>
    </source>
</reference>
<dbReference type="SUPFAM" id="SSF46689">
    <property type="entry name" value="Homeodomain-like"/>
    <property type="match status" value="1"/>
</dbReference>
<dbReference type="InterPro" id="IPR002514">
    <property type="entry name" value="Transposase_8"/>
</dbReference>
<dbReference type="Gene3D" id="1.10.10.60">
    <property type="entry name" value="Homeodomain-like"/>
    <property type="match status" value="1"/>
</dbReference>
<comment type="caution">
    <text evidence="2">The sequence shown here is derived from an EMBL/GenBank/DDBJ whole genome shotgun (WGS) entry which is preliminary data.</text>
</comment>
<protein>
    <submittedName>
        <fullName evidence="2">Transposase</fullName>
    </submittedName>
</protein>
<dbReference type="EMBL" id="JAVDVX010000001">
    <property type="protein sequence ID" value="MDR7088054.1"/>
    <property type="molecule type" value="Genomic_DNA"/>
</dbReference>
<proteinExistence type="inferred from homology"/>
<evidence type="ECO:0000313" key="3">
    <source>
        <dbReference type="Proteomes" id="UP001253595"/>
    </source>
</evidence>